<reference evidence="1" key="1">
    <citation type="journal article" date="1994" name="Genomics">
        <title>The human T-cell receptor TCRAC/TCRDC (C alpha/C delta) region: organization, sequence, and evolution of 97.6 kb of DNA.</title>
        <authorList>
            <person name="Koop B.F."/>
            <person name="Rowen L."/>
            <person name="Wang K."/>
            <person name="Kuo C.L."/>
            <person name="Seto D."/>
            <person name="Lenstra J.A."/>
            <person name="Howard S."/>
            <person name="Shan W."/>
            <person name="Deshpande P."/>
            <person name="Hood L."/>
        </authorList>
    </citation>
    <scope>NUCLEOTIDE SEQUENCE</scope>
</reference>
<sequence>IKAAGNKLTFGGGTRVLVKP</sequence>
<gene>
    <name evidence="1" type="primary">Tcr-alpha</name>
    <name evidence="2" type="ORF">hCG_2039773</name>
</gene>
<accession>A0N4Z1</accession>
<organism evidence="1">
    <name type="scientific">Homo sapiens</name>
    <name type="common">Human</name>
    <dbReference type="NCBI Taxonomy" id="9606"/>
    <lineage>
        <taxon>Eukaryota</taxon>
        <taxon>Metazoa</taxon>
        <taxon>Chordata</taxon>
        <taxon>Craniata</taxon>
        <taxon>Vertebrata</taxon>
        <taxon>Euteleostomi</taxon>
        <taxon>Mammalia</taxon>
        <taxon>Eutheria</taxon>
        <taxon>Euarchontoglires</taxon>
        <taxon>Primates</taxon>
        <taxon>Haplorrhini</taxon>
        <taxon>Catarrhini</taxon>
        <taxon>Hominidae</taxon>
        <taxon>Homo</taxon>
    </lineage>
</organism>
<dbReference type="EMBL" id="CH471078">
    <property type="protein sequence ID" value="EAW66271.1"/>
    <property type="molecule type" value="Genomic_DNA"/>
</dbReference>
<dbReference type="EMBL" id="M94081">
    <property type="protein sequence ID" value="AAB86778.1"/>
    <property type="molecule type" value="Genomic_DNA"/>
</dbReference>
<evidence type="ECO:0000313" key="2">
    <source>
        <dbReference type="EMBL" id="EAW66271.1"/>
    </source>
</evidence>
<reference evidence="2" key="2">
    <citation type="journal article" date="2001" name="Science">
        <title>The sequence of the human genome.</title>
        <authorList>
            <person name="Venter J.C."/>
            <person name="Adams M.D."/>
            <person name="Myers E.W."/>
            <person name="Li P.W."/>
            <person name="Mural R.J."/>
            <person name="Sutton G.G."/>
            <person name="Smith H.O."/>
            <person name="Yandell M."/>
            <person name="Evans C.A."/>
            <person name="Holt R.A."/>
            <person name="Gocayne J.D."/>
            <person name="Amanatides P."/>
            <person name="Ballew R.M."/>
            <person name="Huson D.H."/>
            <person name="Wortman J.R."/>
            <person name="Zhang Q."/>
            <person name="Kodira C.D."/>
            <person name="Zheng X.H."/>
            <person name="Chen L."/>
            <person name="Skupski M."/>
            <person name="Subramanian G."/>
            <person name="Thomas P.D."/>
            <person name="Zhang J."/>
            <person name="Gabor Miklos G.L."/>
            <person name="Nelson C."/>
            <person name="Broder S."/>
            <person name="Clark A.G."/>
            <person name="Nadeau J."/>
            <person name="McKusick V.A."/>
            <person name="Zinder N."/>
            <person name="Levine A.J."/>
            <person name="Roberts R.J."/>
            <person name="Simon M."/>
            <person name="Slayman C."/>
            <person name="Hunkapiller M."/>
            <person name="Bolanos R."/>
            <person name="Delcher A."/>
            <person name="Dew I."/>
            <person name="Fasulo D."/>
            <person name="Flanigan M."/>
            <person name="Florea L."/>
            <person name="Halpern A."/>
            <person name="Hannenhalli S."/>
            <person name="Kravitz S."/>
            <person name="Levy S."/>
            <person name="Mobarry C."/>
            <person name="Reinert K."/>
            <person name="Remington K."/>
            <person name="Abu-Threideh J."/>
            <person name="Beasley E."/>
            <person name="Biddick K."/>
            <person name="Bonazzi V."/>
            <person name="Brandon R."/>
            <person name="Cargill M."/>
            <person name="Chandramouliswaran I."/>
            <person name="Charlab R."/>
            <person name="Chaturvedi K."/>
            <person name="Deng Z."/>
            <person name="Di Francesco V."/>
            <person name="Dunn P."/>
            <person name="Eilbeck K."/>
            <person name="Evangelista C."/>
            <person name="Gabrielian A.E."/>
            <person name="Gan W."/>
            <person name="Ge W."/>
            <person name="Gong F."/>
            <person name="Gu Z."/>
            <person name="Guan P."/>
            <person name="Heiman T.J."/>
            <person name="Higgins M.E."/>
            <person name="Ji R.R."/>
            <person name="Ke Z."/>
            <person name="Ketchum K.A."/>
            <person name="Lai Z."/>
            <person name="Lei Y."/>
            <person name="Li Z."/>
            <person name="Li J."/>
            <person name="Liang Y."/>
            <person name="Lin X."/>
            <person name="Lu F."/>
            <person name="Merkulov G.V."/>
            <person name="Milshina N."/>
            <person name="Moore H.M."/>
            <person name="Naik A.K."/>
            <person name="Narayan V.A."/>
            <person name="Neelam B."/>
            <person name="Nusskern D."/>
            <person name="Rusch D.B."/>
            <person name="Salzberg S."/>
            <person name="Shao W."/>
            <person name="Shue B."/>
            <person name="Sun J."/>
            <person name="Wang Z."/>
            <person name="Wang A."/>
            <person name="Wang X."/>
            <person name="Wang J."/>
            <person name="Wei M."/>
            <person name="Wides R."/>
            <person name="Xiao C."/>
            <person name="Yan C."/>
            <person name="Yao A."/>
            <person name="Ye J."/>
            <person name="Zhan M."/>
            <person name="Zhang W."/>
            <person name="Zhang H."/>
            <person name="Zhao Q."/>
            <person name="Zheng L."/>
            <person name="Zhong F."/>
            <person name="Zhong W."/>
            <person name="Zhu S."/>
            <person name="Zhao S."/>
            <person name="Gilbert D."/>
            <person name="Baumhueter S."/>
            <person name="Spier G."/>
            <person name="Carter C."/>
            <person name="Cravchik A."/>
            <person name="Woodage T."/>
            <person name="Ali F."/>
            <person name="An H."/>
            <person name="Awe A."/>
            <person name="Baldwin D."/>
            <person name="Baden H."/>
            <person name="Barnstead M."/>
            <person name="Barrow I."/>
            <person name="Beeson K."/>
            <person name="Busam D."/>
            <person name="Carver A."/>
            <person name="Center A."/>
            <person name="Cheng M.L."/>
            <person name="Curry L."/>
            <person name="Danaher S."/>
            <person name="Davenport L."/>
            <person name="Desilets R."/>
            <person name="Dietz S."/>
            <person name="Dodson K."/>
            <person name="Doup L."/>
            <person name="Ferriera S."/>
            <person name="Garg N."/>
            <person name="Gluecksmann A."/>
            <person name="Hart B."/>
            <person name="Haynes J."/>
            <person name="Haynes C."/>
            <person name="Heiner C."/>
            <person name="Hladun S."/>
            <person name="Hostin D."/>
            <person name="Houck J."/>
            <person name="Howland T."/>
            <person name="Ibegwam C."/>
            <person name="Johnson J."/>
            <person name="Kalush F."/>
            <person name="Kline L."/>
            <person name="Koduru S."/>
            <person name="Love A."/>
            <person name="Mann F."/>
            <person name="May D."/>
            <person name="McCawley S."/>
            <person name="McIntosh T."/>
            <person name="McMullen I."/>
            <person name="Moy M."/>
            <person name="Moy L."/>
            <person name="Murphy B."/>
            <person name="Nelson K."/>
            <person name="Pfannkoch C."/>
            <person name="Pratts E."/>
            <person name="Puri V."/>
            <person name="Qureshi H."/>
            <person name="Reardon M."/>
            <person name="Rodriguez R."/>
            <person name="Rogers Y.H."/>
            <person name="Romblad D."/>
            <person name="Ruhfel B."/>
            <person name="Scott R."/>
            <person name="Sitter C."/>
            <person name="Smallwood M."/>
            <person name="Stewart E."/>
            <person name="Strong R."/>
            <person name="Suh E."/>
            <person name="Thomas R."/>
            <person name="Tint N.N."/>
            <person name="Tse S."/>
            <person name="Vech C."/>
            <person name="Wang G."/>
            <person name="Wetter J."/>
            <person name="Williams S."/>
            <person name="Williams M."/>
            <person name="Windsor S."/>
            <person name="Winn-Deen E."/>
            <person name="Wolfe K."/>
            <person name="Zaveri J."/>
            <person name="Zaveri K."/>
            <person name="Abril J.F."/>
            <person name="Guigo R."/>
            <person name="Campbell M.J."/>
            <person name="Sjolander K.V."/>
            <person name="Karlak B."/>
            <person name="Kejariwal A."/>
            <person name="Mi H."/>
            <person name="Lazareva B."/>
            <person name="Hatton T."/>
            <person name="Narechania A."/>
            <person name="Diemer K."/>
            <person name="Muruganujan A."/>
            <person name="Guo N."/>
            <person name="Sato S."/>
            <person name="Bafna V."/>
            <person name="Istrail S."/>
            <person name="Lippert R."/>
            <person name="Schwartz R."/>
            <person name="Walenz B."/>
            <person name="Yooseph S."/>
            <person name="Allen D."/>
            <person name="Basu A."/>
            <person name="Baxendale J."/>
            <person name="Blick L."/>
            <person name="Caminha M."/>
            <person name="Carnes-Stine J."/>
            <person name="Caulk P."/>
            <person name="Chiang Y.H."/>
            <person name="Coyne M."/>
            <person name="Dahlke C."/>
            <person name="Mays A."/>
            <person name="Dombroski M."/>
            <person name="Donnelly M."/>
            <person name="Ely D."/>
            <person name="Esparham S."/>
            <person name="Fosler C."/>
            <person name="Gire H."/>
            <person name="Glanowski S."/>
            <person name="Glasser K."/>
            <person name="Glodek A."/>
            <person name="Gorokhov M."/>
            <person name="Graham K."/>
            <person name="Gropman B."/>
            <person name="Harris M."/>
            <person name="Heil J."/>
            <person name="Henderson S."/>
            <person name="Hoover J."/>
            <person name="Jennings D."/>
            <person name="Jordan C."/>
            <person name="Jordan J."/>
            <person name="Kasha J."/>
            <person name="Kagan L."/>
            <person name="Kraft C."/>
            <person name="Levitsky A."/>
            <person name="Lewis M."/>
            <person name="Liu X."/>
            <person name="Lopez J."/>
            <person name="Ma D."/>
            <person name="Majoros W."/>
            <person name="McDaniel J."/>
            <person name="Murphy S."/>
            <person name="Newman M."/>
            <person name="Nguyen T."/>
            <person name="Nguyen N."/>
            <person name="Nodell M."/>
            <person name="Pan S."/>
            <person name="Peck J."/>
            <person name="Peterson M."/>
            <person name="Rowe W."/>
            <person name="Sanders R."/>
            <person name="Scott J."/>
            <person name="Simpson M."/>
            <person name="Smith T."/>
            <person name="Sprague A."/>
            <person name="Stockwell T."/>
            <person name="Turner R."/>
            <person name="Venter E."/>
            <person name="Wang M."/>
            <person name="Wen M."/>
            <person name="Wu D."/>
            <person name="Wu M."/>
            <person name="Xia A."/>
            <person name="Zandieh A."/>
            <person name="Zhu X."/>
        </authorList>
    </citation>
    <scope>NUCLEOTIDE SEQUENCE</scope>
</reference>
<name>A0N4Z1_HUMAN</name>
<dbReference type="AlphaFoldDB" id="A0N4Z1"/>
<proteinExistence type="predicted"/>
<feature type="non-terminal residue" evidence="1">
    <location>
        <position position="1"/>
    </location>
</feature>
<evidence type="ECO:0000313" key="1">
    <source>
        <dbReference type="EMBL" id="AAB86778.1"/>
    </source>
</evidence>
<reference evidence="2" key="3">
    <citation type="submission" date="2005-09" db="EMBL/GenBank/DDBJ databases">
        <authorList>
            <person name="Mural R.J."/>
            <person name="Istrail S."/>
            <person name="Sutton G."/>
            <person name="Florea L."/>
            <person name="Halpern A.L."/>
            <person name="Mobarry C.M."/>
            <person name="Lippert R."/>
            <person name="Walenz B."/>
            <person name="Shatkay H."/>
            <person name="Dew I."/>
            <person name="Miller J.R."/>
            <person name="Flanigan M.J."/>
            <person name="Edwards N.J."/>
            <person name="Bolanos R."/>
            <person name="Fasulo D."/>
            <person name="Halldorsson B.V."/>
            <person name="Hannenhalli S."/>
            <person name="Turner R."/>
            <person name="Yooseph S."/>
            <person name="Lu F."/>
            <person name="Nusskern D.R."/>
            <person name="Shue B.C."/>
            <person name="Zheng X.H."/>
            <person name="Zhong F."/>
            <person name="Delcher A.L."/>
            <person name="Huson D.H."/>
            <person name="Kravitz S.A."/>
            <person name="Mouchard L."/>
            <person name="Reinert K."/>
            <person name="Remington K.A."/>
            <person name="Clark A.G."/>
            <person name="Waterman M.S."/>
            <person name="Eichler E.E."/>
            <person name="Adams M.D."/>
            <person name="Hunkapiller M.W."/>
            <person name="Myers E.W."/>
            <person name="Venter J.C."/>
        </authorList>
    </citation>
    <scope>NUCLEOTIDE SEQUENCE</scope>
</reference>
<feature type="non-terminal residue" evidence="1">
    <location>
        <position position="20"/>
    </location>
</feature>
<protein>
    <submittedName>
        <fullName evidence="2">HCG2039773</fullName>
    </submittedName>
    <submittedName>
        <fullName evidence="1">Possible J 17 gene segment</fullName>
    </submittedName>
</protein>